<reference evidence="8 9" key="1">
    <citation type="submission" date="2016-10" db="EMBL/GenBank/DDBJ databases">
        <authorList>
            <person name="Varghese N."/>
            <person name="Submissions S."/>
        </authorList>
    </citation>
    <scope>NUCLEOTIDE SEQUENCE [LARGE SCALE GENOMIC DNA]</scope>
    <source>
        <strain evidence="8 9">DSM 18839</strain>
    </source>
</reference>
<dbReference type="Proteomes" id="UP000198615">
    <property type="component" value="Unassembled WGS sequence"/>
</dbReference>
<dbReference type="PANTHER" id="PTHR34388:SF1">
    <property type="entry name" value="DNA POLYMERASE III SUBUNIT DELTA"/>
    <property type="match status" value="1"/>
</dbReference>
<dbReference type="InterPro" id="IPR027417">
    <property type="entry name" value="P-loop_NTPase"/>
</dbReference>
<comment type="caution">
    <text evidence="8">The sequence shown here is derived from an EMBL/GenBank/DDBJ whole genome shotgun (WGS) entry which is preliminary data.</text>
</comment>
<dbReference type="GO" id="GO:0006261">
    <property type="term" value="P:DNA-templated DNA replication"/>
    <property type="evidence" value="ECO:0007669"/>
    <property type="project" value="TreeGrafter"/>
</dbReference>
<dbReference type="PANTHER" id="PTHR34388">
    <property type="entry name" value="DNA POLYMERASE III SUBUNIT DELTA"/>
    <property type="match status" value="1"/>
</dbReference>
<evidence type="ECO:0000256" key="5">
    <source>
        <dbReference type="ARBA" id="ARBA00022932"/>
    </source>
</evidence>
<comment type="catalytic activity">
    <reaction evidence="7">
        <text>DNA(n) + a 2'-deoxyribonucleoside 5'-triphosphate = DNA(n+1) + diphosphate</text>
        <dbReference type="Rhea" id="RHEA:22508"/>
        <dbReference type="Rhea" id="RHEA-COMP:17339"/>
        <dbReference type="Rhea" id="RHEA-COMP:17340"/>
        <dbReference type="ChEBI" id="CHEBI:33019"/>
        <dbReference type="ChEBI" id="CHEBI:61560"/>
        <dbReference type="ChEBI" id="CHEBI:173112"/>
        <dbReference type="EC" id="2.7.7.7"/>
    </reaction>
</comment>
<dbReference type="OrthoDB" id="9804983at2"/>
<dbReference type="EMBL" id="FNBW01000010">
    <property type="protein sequence ID" value="SDG12370.1"/>
    <property type="molecule type" value="Genomic_DNA"/>
</dbReference>
<organism evidence="8 9">
    <name type="scientific">Thalassobaculum litoreum DSM 18839</name>
    <dbReference type="NCBI Taxonomy" id="1123362"/>
    <lineage>
        <taxon>Bacteria</taxon>
        <taxon>Pseudomonadati</taxon>
        <taxon>Pseudomonadota</taxon>
        <taxon>Alphaproteobacteria</taxon>
        <taxon>Rhodospirillales</taxon>
        <taxon>Thalassobaculaceae</taxon>
        <taxon>Thalassobaculum</taxon>
    </lineage>
</organism>
<sequence length="349" mass="37598">MKVAANGVERFLKDPPPGVRAVLVYGPDTGKVLEFAKRIARTAVDNLDDPFNVCELDGDDATGDPARLSDEMHARSLMGGRRLVRLRNAGDKTSDAIVNALDGDTGDTLLVVEGGDLKPSGGLRKLFEAKREDIAALACYADTGRDLATMVRETLAAGAVKIEPEAERFLVEHLGGDRMASRMEVEKLTLLAGQGQTIDLDLVVSAIGDSAALDIDALISAAAEGRPDAIMSGLDRAFRQGEASVRIIRVAITYFQRLHLARARMADGRNPADAVKSLRPPVFFRTADGMARQLQRWDLRSLASALARLGEAEIRCKTTGYPDEAECGQAMIDVARMAVMAGRRAGLRR</sequence>
<dbReference type="GO" id="GO:0003677">
    <property type="term" value="F:DNA binding"/>
    <property type="evidence" value="ECO:0007669"/>
    <property type="project" value="InterPro"/>
</dbReference>
<evidence type="ECO:0000256" key="6">
    <source>
        <dbReference type="ARBA" id="ARBA00034754"/>
    </source>
</evidence>
<keyword evidence="2" id="KW-0808">Transferase</keyword>
<evidence type="ECO:0000313" key="8">
    <source>
        <dbReference type="EMBL" id="SDG12370.1"/>
    </source>
</evidence>
<keyword evidence="9" id="KW-1185">Reference proteome</keyword>
<evidence type="ECO:0000313" key="9">
    <source>
        <dbReference type="Proteomes" id="UP000198615"/>
    </source>
</evidence>
<evidence type="ECO:0000256" key="7">
    <source>
        <dbReference type="ARBA" id="ARBA00049244"/>
    </source>
</evidence>
<dbReference type="InterPro" id="IPR005790">
    <property type="entry name" value="DNA_polIII_delta"/>
</dbReference>
<keyword evidence="5" id="KW-0239">DNA-directed DNA polymerase</keyword>
<evidence type="ECO:0000256" key="2">
    <source>
        <dbReference type="ARBA" id="ARBA00022679"/>
    </source>
</evidence>
<dbReference type="NCBIfam" id="TIGR01128">
    <property type="entry name" value="holA"/>
    <property type="match status" value="1"/>
</dbReference>
<evidence type="ECO:0000256" key="4">
    <source>
        <dbReference type="ARBA" id="ARBA00022705"/>
    </source>
</evidence>
<gene>
    <name evidence="8" type="ORF">SAMN05660686_03472</name>
</gene>
<dbReference type="InterPro" id="IPR008921">
    <property type="entry name" value="DNA_pol3_clamp-load_cplx_C"/>
</dbReference>
<proteinExistence type="inferred from homology"/>
<evidence type="ECO:0000256" key="1">
    <source>
        <dbReference type="ARBA" id="ARBA00012417"/>
    </source>
</evidence>
<dbReference type="AlphaFoldDB" id="A0A8G2BJZ7"/>
<evidence type="ECO:0000256" key="3">
    <source>
        <dbReference type="ARBA" id="ARBA00022695"/>
    </source>
</evidence>
<keyword evidence="4" id="KW-0235">DNA replication</keyword>
<keyword evidence="3" id="KW-0548">Nucleotidyltransferase</keyword>
<comment type="similarity">
    <text evidence="6">Belongs to the DNA polymerase HolA subunit family.</text>
</comment>
<protein>
    <recommendedName>
        <fullName evidence="1">DNA-directed DNA polymerase</fullName>
        <ecNumber evidence="1">2.7.7.7</ecNumber>
    </recommendedName>
</protein>
<name>A0A8G2BJZ7_9PROT</name>
<dbReference type="GO" id="GO:0003887">
    <property type="term" value="F:DNA-directed DNA polymerase activity"/>
    <property type="evidence" value="ECO:0007669"/>
    <property type="project" value="UniProtKB-KW"/>
</dbReference>
<dbReference type="RefSeq" id="WP_028796106.1">
    <property type="nucleotide sequence ID" value="NZ_FNBW01000010.1"/>
</dbReference>
<accession>A0A8G2BJZ7</accession>
<dbReference type="EC" id="2.7.7.7" evidence="1"/>
<dbReference type="SUPFAM" id="SSF52540">
    <property type="entry name" value="P-loop containing nucleoside triphosphate hydrolases"/>
    <property type="match status" value="1"/>
</dbReference>
<dbReference type="GO" id="GO:0009360">
    <property type="term" value="C:DNA polymerase III complex"/>
    <property type="evidence" value="ECO:0007669"/>
    <property type="project" value="TreeGrafter"/>
</dbReference>
<dbReference type="Gene3D" id="1.10.8.60">
    <property type="match status" value="1"/>
</dbReference>
<dbReference type="Gene3D" id="3.40.50.300">
    <property type="entry name" value="P-loop containing nucleotide triphosphate hydrolases"/>
    <property type="match status" value="1"/>
</dbReference>
<dbReference type="SUPFAM" id="SSF48019">
    <property type="entry name" value="post-AAA+ oligomerization domain-like"/>
    <property type="match status" value="1"/>
</dbReference>
<dbReference type="Gene3D" id="1.20.272.10">
    <property type="match status" value="1"/>
</dbReference>